<dbReference type="InParanoid" id="A0A0P0Y737"/>
<reference evidence="3" key="1">
    <citation type="journal article" date="2005" name="Nature">
        <title>The map-based sequence of the rice genome.</title>
        <authorList>
            <consortium name="International rice genome sequencing project (IRGSP)"/>
            <person name="Matsumoto T."/>
            <person name="Wu J."/>
            <person name="Kanamori H."/>
            <person name="Katayose Y."/>
            <person name="Fujisawa M."/>
            <person name="Namiki N."/>
            <person name="Mizuno H."/>
            <person name="Yamamoto K."/>
            <person name="Antonio B.A."/>
            <person name="Baba T."/>
            <person name="Sakata K."/>
            <person name="Nagamura Y."/>
            <person name="Aoki H."/>
            <person name="Arikawa K."/>
            <person name="Arita K."/>
            <person name="Bito T."/>
            <person name="Chiden Y."/>
            <person name="Fujitsuka N."/>
            <person name="Fukunaka R."/>
            <person name="Hamada M."/>
            <person name="Harada C."/>
            <person name="Hayashi A."/>
            <person name="Hijishita S."/>
            <person name="Honda M."/>
            <person name="Hosokawa S."/>
            <person name="Ichikawa Y."/>
            <person name="Idonuma A."/>
            <person name="Iijima M."/>
            <person name="Ikeda M."/>
            <person name="Ikeno M."/>
            <person name="Ito K."/>
            <person name="Ito S."/>
            <person name="Ito T."/>
            <person name="Ito Y."/>
            <person name="Ito Y."/>
            <person name="Iwabuchi A."/>
            <person name="Kamiya K."/>
            <person name="Karasawa W."/>
            <person name="Kurita K."/>
            <person name="Katagiri S."/>
            <person name="Kikuta A."/>
            <person name="Kobayashi H."/>
            <person name="Kobayashi N."/>
            <person name="Machita K."/>
            <person name="Maehara T."/>
            <person name="Masukawa M."/>
            <person name="Mizubayashi T."/>
            <person name="Mukai Y."/>
            <person name="Nagasaki H."/>
            <person name="Nagata Y."/>
            <person name="Naito S."/>
            <person name="Nakashima M."/>
            <person name="Nakama Y."/>
            <person name="Nakamichi Y."/>
            <person name="Nakamura M."/>
            <person name="Meguro A."/>
            <person name="Negishi M."/>
            <person name="Ohta I."/>
            <person name="Ohta T."/>
            <person name="Okamoto M."/>
            <person name="Ono N."/>
            <person name="Saji S."/>
            <person name="Sakaguchi M."/>
            <person name="Sakai K."/>
            <person name="Shibata M."/>
            <person name="Shimokawa T."/>
            <person name="Song J."/>
            <person name="Takazaki Y."/>
            <person name="Terasawa K."/>
            <person name="Tsugane M."/>
            <person name="Tsuji K."/>
            <person name="Ueda S."/>
            <person name="Waki K."/>
            <person name="Yamagata H."/>
            <person name="Yamamoto M."/>
            <person name="Yamamoto S."/>
            <person name="Yamane H."/>
            <person name="Yoshiki S."/>
            <person name="Yoshihara R."/>
            <person name="Yukawa K."/>
            <person name="Zhong H."/>
            <person name="Yano M."/>
            <person name="Yuan Q."/>
            <person name="Ouyang S."/>
            <person name="Liu J."/>
            <person name="Jones K.M."/>
            <person name="Gansberger K."/>
            <person name="Moffat K."/>
            <person name="Hill J."/>
            <person name="Bera J."/>
            <person name="Fadrosh D."/>
            <person name="Jin S."/>
            <person name="Johri S."/>
            <person name="Kim M."/>
            <person name="Overton L."/>
            <person name="Reardon M."/>
            <person name="Tsitrin T."/>
            <person name="Vuong H."/>
            <person name="Weaver B."/>
            <person name="Ciecko A."/>
            <person name="Tallon L."/>
            <person name="Jackson J."/>
            <person name="Pai G."/>
            <person name="Aken S.V."/>
            <person name="Utterback T."/>
            <person name="Reidmuller S."/>
            <person name="Feldblyum T."/>
            <person name="Hsiao J."/>
            <person name="Zismann V."/>
            <person name="Iobst S."/>
            <person name="de Vazeille A.R."/>
            <person name="Buell C.R."/>
            <person name="Ying K."/>
            <person name="Li Y."/>
            <person name="Lu T."/>
            <person name="Huang Y."/>
            <person name="Zhao Q."/>
            <person name="Feng Q."/>
            <person name="Zhang L."/>
            <person name="Zhu J."/>
            <person name="Weng Q."/>
            <person name="Mu J."/>
            <person name="Lu Y."/>
            <person name="Fan D."/>
            <person name="Liu Y."/>
            <person name="Guan J."/>
            <person name="Zhang Y."/>
            <person name="Yu S."/>
            <person name="Liu X."/>
            <person name="Zhang Y."/>
            <person name="Hong G."/>
            <person name="Han B."/>
            <person name="Choisne N."/>
            <person name="Demange N."/>
            <person name="Orjeda G."/>
            <person name="Samain S."/>
            <person name="Cattolico L."/>
            <person name="Pelletier E."/>
            <person name="Couloux A."/>
            <person name="Segurens B."/>
            <person name="Wincker P."/>
            <person name="D'Hont A."/>
            <person name="Scarpelli C."/>
            <person name="Weissenbach J."/>
            <person name="Salanoubat M."/>
            <person name="Quetier F."/>
            <person name="Yu Y."/>
            <person name="Kim H.R."/>
            <person name="Rambo T."/>
            <person name="Currie J."/>
            <person name="Collura K."/>
            <person name="Luo M."/>
            <person name="Yang T."/>
            <person name="Ammiraju J.S.S."/>
            <person name="Engler F."/>
            <person name="Soderlund C."/>
            <person name="Wing R.A."/>
            <person name="Palmer L.E."/>
            <person name="de la Bastide M."/>
            <person name="Spiegel L."/>
            <person name="Nascimento L."/>
            <person name="Zutavern T."/>
            <person name="O'Shaughnessy A."/>
            <person name="Dike S."/>
            <person name="Dedhia N."/>
            <person name="Preston R."/>
            <person name="Balija V."/>
            <person name="McCombie W.R."/>
            <person name="Chow T."/>
            <person name="Chen H."/>
            <person name="Chung M."/>
            <person name="Chen C."/>
            <person name="Shaw J."/>
            <person name="Wu H."/>
            <person name="Hsiao K."/>
            <person name="Chao Y."/>
            <person name="Chu M."/>
            <person name="Cheng C."/>
            <person name="Hour A."/>
            <person name="Lee P."/>
            <person name="Lin S."/>
            <person name="Lin Y."/>
            <person name="Liou J."/>
            <person name="Liu S."/>
            <person name="Hsing Y."/>
            <person name="Raghuvanshi S."/>
            <person name="Mohanty A."/>
            <person name="Bharti A.K."/>
            <person name="Gaur A."/>
            <person name="Gupta V."/>
            <person name="Kumar D."/>
            <person name="Ravi V."/>
            <person name="Vij S."/>
            <person name="Kapur A."/>
            <person name="Khurana P."/>
            <person name="Khurana P."/>
            <person name="Khurana J.P."/>
            <person name="Tyagi A.K."/>
            <person name="Gaikwad K."/>
            <person name="Singh A."/>
            <person name="Dalal V."/>
            <person name="Srivastava S."/>
            <person name="Dixit A."/>
            <person name="Pal A.K."/>
            <person name="Ghazi I.A."/>
            <person name="Yadav M."/>
            <person name="Pandit A."/>
            <person name="Bhargava A."/>
            <person name="Sureshbabu K."/>
            <person name="Batra K."/>
            <person name="Sharma T.R."/>
            <person name="Mohapatra T."/>
            <person name="Singh N.K."/>
            <person name="Messing J."/>
            <person name="Nelson A.B."/>
            <person name="Fuks G."/>
            <person name="Kavchok S."/>
            <person name="Keizer G."/>
            <person name="Linton E."/>
            <person name="Llaca V."/>
            <person name="Song R."/>
            <person name="Tanyolac B."/>
            <person name="Young S."/>
            <person name="Ho-Il K."/>
            <person name="Hahn J.H."/>
            <person name="Sangsakoo G."/>
            <person name="Vanavichit A."/>
            <person name="de Mattos Luiz.A.T."/>
            <person name="Zimmer P.D."/>
            <person name="Malone G."/>
            <person name="Dellagostin O."/>
            <person name="de Oliveira A.C."/>
            <person name="Bevan M."/>
            <person name="Bancroft I."/>
            <person name="Minx P."/>
            <person name="Cordum H."/>
            <person name="Wilson R."/>
            <person name="Cheng Z."/>
            <person name="Jin W."/>
            <person name="Jiang J."/>
            <person name="Leong S.A."/>
            <person name="Iwama H."/>
            <person name="Gojobori T."/>
            <person name="Itoh T."/>
            <person name="Niimura Y."/>
            <person name="Fujii Y."/>
            <person name="Habara T."/>
            <person name="Sakai H."/>
            <person name="Sato Y."/>
            <person name="Wilson G."/>
            <person name="Kumar K."/>
            <person name="McCouch S."/>
            <person name="Juretic N."/>
            <person name="Hoen D."/>
            <person name="Wright S."/>
            <person name="Bruskiewich R."/>
            <person name="Bureau T."/>
            <person name="Miyao A."/>
            <person name="Hirochika H."/>
            <person name="Nishikawa T."/>
            <person name="Kadowaki K."/>
            <person name="Sugiura M."/>
            <person name="Burr B."/>
            <person name="Sasaki T."/>
        </authorList>
    </citation>
    <scope>NUCLEOTIDE SEQUENCE [LARGE SCALE GENOMIC DNA]</scope>
    <source>
        <strain evidence="3">cv. Nipponbare</strain>
    </source>
</reference>
<dbReference type="EMBL" id="AP014968">
    <property type="protein sequence ID" value="BAT15991.1"/>
    <property type="molecule type" value="Genomic_DNA"/>
</dbReference>
<dbReference type="PaxDb" id="39947-A0A0P0Y737"/>
<evidence type="ECO:0000313" key="3">
    <source>
        <dbReference type="Proteomes" id="UP000059680"/>
    </source>
</evidence>
<keyword evidence="1" id="KW-0812">Transmembrane</keyword>
<proteinExistence type="predicted"/>
<feature type="transmembrane region" description="Helical" evidence="1">
    <location>
        <begin position="16"/>
        <end position="35"/>
    </location>
</feature>
<dbReference type="SMR" id="A0A0P0Y737"/>
<keyword evidence="1" id="KW-0472">Membrane</keyword>
<evidence type="ECO:0000256" key="1">
    <source>
        <dbReference type="SAM" id="Phobius"/>
    </source>
</evidence>
<feature type="non-terminal residue" evidence="2">
    <location>
        <position position="55"/>
    </location>
</feature>
<evidence type="ECO:0000313" key="2">
    <source>
        <dbReference type="EMBL" id="BAT15991.1"/>
    </source>
</evidence>
<gene>
    <name evidence="2" type="ordered locus">Os12g0161350</name>
    <name evidence="2" type="ORF">OSNPB_120161350</name>
</gene>
<keyword evidence="3" id="KW-1185">Reference proteome</keyword>
<keyword evidence="1" id="KW-1133">Transmembrane helix</keyword>
<dbReference type="Proteomes" id="UP000059680">
    <property type="component" value="Chromosome 12"/>
</dbReference>
<dbReference type="AlphaFoldDB" id="A0A0P0Y737"/>
<reference evidence="2 3" key="2">
    <citation type="journal article" date="2013" name="Plant Cell Physiol.">
        <title>Rice Annotation Project Database (RAP-DB): an integrative and interactive database for rice genomics.</title>
        <authorList>
            <person name="Sakai H."/>
            <person name="Lee S.S."/>
            <person name="Tanaka T."/>
            <person name="Numa H."/>
            <person name="Kim J."/>
            <person name="Kawahara Y."/>
            <person name="Wakimoto H."/>
            <person name="Yang C.C."/>
            <person name="Iwamoto M."/>
            <person name="Abe T."/>
            <person name="Yamada Y."/>
            <person name="Muto A."/>
            <person name="Inokuchi H."/>
            <person name="Ikemura T."/>
            <person name="Matsumoto T."/>
            <person name="Sasaki T."/>
            <person name="Itoh T."/>
        </authorList>
    </citation>
    <scope>NUCLEOTIDE SEQUENCE [LARGE SCALE GENOMIC DNA]</scope>
    <source>
        <strain evidence="3">cv. Nipponbare</strain>
    </source>
</reference>
<sequence>ENNSLLHTLDVEHYNGYINVYVLTLWIHYLVGPWLQESMQRTLFSPRNRRCPSCK</sequence>
<dbReference type="Gramene" id="Os12t0161350-00">
    <property type="protein sequence ID" value="Os12t0161350-00"/>
    <property type="gene ID" value="Os12g0161350"/>
</dbReference>
<name>A0A0P0Y737_ORYSJ</name>
<protein>
    <submittedName>
        <fullName evidence="2">Os12g0161350 protein</fullName>
    </submittedName>
</protein>
<reference evidence="2 3" key="3">
    <citation type="journal article" date="2013" name="Rice">
        <title>Improvement of the Oryza sativa Nipponbare reference genome using next generation sequence and optical map data.</title>
        <authorList>
            <person name="Kawahara Y."/>
            <person name="de la Bastide M."/>
            <person name="Hamilton J.P."/>
            <person name="Kanamori H."/>
            <person name="McCombie W.R."/>
            <person name="Ouyang S."/>
            <person name="Schwartz D.C."/>
            <person name="Tanaka T."/>
            <person name="Wu J."/>
            <person name="Zhou S."/>
            <person name="Childs K.L."/>
            <person name="Davidson R.M."/>
            <person name="Lin H."/>
            <person name="Quesada-Ocampo L."/>
            <person name="Vaillancourt B."/>
            <person name="Sakai H."/>
            <person name="Lee S.S."/>
            <person name="Kim J."/>
            <person name="Numa H."/>
            <person name="Itoh T."/>
            <person name="Buell C.R."/>
            <person name="Matsumoto T."/>
        </authorList>
    </citation>
    <scope>NUCLEOTIDE SEQUENCE [LARGE SCALE GENOMIC DNA]</scope>
    <source>
        <strain evidence="3">cv. Nipponbare</strain>
    </source>
</reference>
<accession>A0A0P0Y737</accession>
<organism evidence="2 3">
    <name type="scientific">Oryza sativa subsp. japonica</name>
    <name type="common">Rice</name>
    <dbReference type="NCBI Taxonomy" id="39947"/>
    <lineage>
        <taxon>Eukaryota</taxon>
        <taxon>Viridiplantae</taxon>
        <taxon>Streptophyta</taxon>
        <taxon>Embryophyta</taxon>
        <taxon>Tracheophyta</taxon>
        <taxon>Spermatophyta</taxon>
        <taxon>Magnoliopsida</taxon>
        <taxon>Liliopsida</taxon>
        <taxon>Poales</taxon>
        <taxon>Poaceae</taxon>
        <taxon>BOP clade</taxon>
        <taxon>Oryzoideae</taxon>
        <taxon>Oryzeae</taxon>
        <taxon>Oryzinae</taxon>
        <taxon>Oryza</taxon>
        <taxon>Oryza sativa</taxon>
    </lineage>
</organism>